<gene>
    <name evidence="2" type="ORF">LCGC14_2276230</name>
</gene>
<protein>
    <submittedName>
        <fullName evidence="2">Uncharacterized protein</fullName>
    </submittedName>
</protein>
<name>A0A0F9CVP9_9ZZZZ</name>
<accession>A0A0F9CVP9</accession>
<dbReference type="EMBL" id="LAZR01031573">
    <property type="protein sequence ID" value="KKL53359.1"/>
    <property type="molecule type" value="Genomic_DNA"/>
</dbReference>
<dbReference type="AlphaFoldDB" id="A0A0F9CVP9"/>
<feature type="region of interest" description="Disordered" evidence="1">
    <location>
        <begin position="124"/>
        <end position="162"/>
    </location>
</feature>
<comment type="caution">
    <text evidence="2">The sequence shown here is derived from an EMBL/GenBank/DDBJ whole genome shotgun (WGS) entry which is preliminary data.</text>
</comment>
<proteinExistence type="predicted"/>
<evidence type="ECO:0000313" key="2">
    <source>
        <dbReference type="EMBL" id="KKL53359.1"/>
    </source>
</evidence>
<feature type="compositionally biased region" description="Polar residues" evidence="1">
    <location>
        <begin position="124"/>
        <end position="133"/>
    </location>
</feature>
<reference evidence="2" key="1">
    <citation type="journal article" date="2015" name="Nature">
        <title>Complex archaea that bridge the gap between prokaryotes and eukaryotes.</title>
        <authorList>
            <person name="Spang A."/>
            <person name="Saw J.H."/>
            <person name="Jorgensen S.L."/>
            <person name="Zaremba-Niedzwiedzka K."/>
            <person name="Martijn J."/>
            <person name="Lind A.E."/>
            <person name="van Eijk R."/>
            <person name="Schleper C."/>
            <person name="Guy L."/>
            <person name="Ettema T.J."/>
        </authorList>
    </citation>
    <scope>NUCLEOTIDE SEQUENCE</scope>
</reference>
<sequence length="162" mass="17877">MSKLVEKLRNQLATITGITSPENGADPEKVKAIEALAEAKAEAELKKKKDAIGDDLGQQLTAEMVTTKEFEAYKSKTEAFMSLAMEHIELNQIALDSLENNINTVVKTSMNSLLAQVQSKTQVPAATQAFSEQATEEETQREKDAAQVKEGQERERKRVLTP</sequence>
<evidence type="ECO:0000256" key="1">
    <source>
        <dbReference type="SAM" id="MobiDB-lite"/>
    </source>
</evidence>
<feature type="compositionally biased region" description="Basic and acidic residues" evidence="1">
    <location>
        <begin position="138"/>
        <end position="162"/>
    </location>
</feature>
<organism evidence="2">
    <name type="scientific">marine sediment metagenome</name>
    <dbReference type="NCBI Taxonomy" id="412755"/>
    <lineage>
        <taxon>unclassified sequences</taxon>
        <taxon>metagenomes</taxon>
        <taxon>ecological metagenomes</taxon>
    </lineage>
</organism>